<dbReference type="PANTHER" id="PTHR47466:SF1">
    <property type="entry name" value="METALLOPROTEASE MEP1 (AFU_ORTHOLOGUE AFUA_1G07730)-RELATED"/>
    <property type="match status" value="1"/>
</dbReference>
<dbReference type="SUPFAM" id="SSF55486">
    <property type="entry name" value="Metalloproteases ('zincins'), catalytic domain"/>
    <property type="match status" value="1"/>
</dbReference>
<protein>
    <submittedName>
        <fullName evidence="12">M43 family zinc metalloprotease</fullName>
    </submittedName>
</protein>
<evidence type="ECO:0000256" key="2">
    <source>
        <dbReference type="ARBA" id="ARBA00022670"/>
    </source>
</evidence>
<dbReference type="InterPro" id="IPR008754">
    <property type="entry name" value="Peptidase_M43"/>
</dbReference>
<dbReference type="CDD" id="cd04275">
    <property type="entry name" value="ZnMc_pappalysin_like"/>
    <property type="match status" value="1"/>
</dbReference>
<keyword evidence="3" id="KW-0479">Metal-binding</keyword>
<evidence type="ECO:0000256" key="1">
    <source>
        <dbReference type="ARBA" id="ARBA00008721"/>
    </source>
</evidence>
<keyword evidence="5" id="KW-0378">Hydrolase</keyword>
<comment type="similarity">
    <text evidence="1">Belongs to the peptidase M43B family.</text>
</comment>
<proteinExistence type="inferred from homology"/>
<dbReference type="NCBIfam" id="TIGR04183">
    <property type="entry name" value="Por_Secre_tail"/>
    <property type="match status" value="1"/>
</dbReference>
<evidence type="ECO:0000313" key="12">
    <source>
        <dbReference type="EMBL" id="MFC3881719.1"/>
    </source>
</evidence>
<keyword evidence="2" id="KW-0645">Protease</keyword>
<keyword evidence="8" id="KW-1015">Disulfide bond</keyword>
<dbReference type="Gene3D" id="2.60.120.200">
    <property type="match status" value="2"/>
</dbReference>
<dbReference type="Proteomes" id="UP001595805">
    <property type="component" value="Unassembled WGS sequence"/>
</dbReference>
<dbReference type="NCBIfam" id="NF038128">
    <property type="entry name" value="choice_anch_J"/>
    <property type="match status" value="2"/>
</dbReference>
<evidence type="ECO:0000313" key="13">
    <source>
        <dbReference type="Proteomes" id="UP001595805"/>
    </source>
</evidence>
<reference evidence="13" key="1">
    <citation type="journal article" date="2019" name="Int. J. Syst. Evol. Microbiol.">
        <title>The Global Catalogue of Microorganisms (GCM) 10K type strain sequencing project: providing services to taxonomists for standard genome sequencing and annotation.</title>
        <authorList>
            <consortium name="The Broad Institute Genomics Platform"/>
            <consortium name="The Broad Institute Genome Sequencing Center for Infectious Disease"/>
            <person name="Wu L."/>
            <person name="Ma J."/>
        </authorList>
    </citation>
    <scope>NUCLEOTIDE SEQUENCE [LARGE SCALE GENOMIC DNA]</scope>
    <source>
        <strain evidence="13">CCUG 60523</strain>
    </source>
</reference>
<name>A0ABV8AVN1_9BACT</name>
<accession>A0ABV8AVN1</accession>
<organism evidence="12 13">
    <name type="scientific">Algoriphagus namhaensis</name>
    <dbReference type="NCBI Taxonomy" id="915353"/>
    <lineage>
        <taxon>Bacteria</taxon>
        <taxon>Pseudomonadati</taxon>
        <taxon>Bacteroidota</taxon>
        <taxon>Cytophagia</taxon>
        <taxon>Cytophagales</taxon>
        <taxon>Cyclobacteriaceae</taxon>
        <taxon>Algoriphagus</taxon>
    </lineage>
</organism>
<feature type="region of interest" description="Disordered" evidence="9">
    <location>
        <begin position="782"/>
        <end position="801"/>
    </location>
</feature>
<evidence type="ECO:0000259" key="10">
    <source>
        <dbReference type="Pfam" id="PF05572"/>
    </source>
</evidence>
<dbReference type="RefSeq" id="WP_377907068.1">
    <property type="nucleotide sequence ID" value="NZ_JBHRZS010000007.1"/>
</dbReference>
<dbReference type="GO" id="GO:0008237">
    <property type="term" value="F:metallopeptidase activity"/>
    <property type="evidence" value="ECO:0007669"/>
    <property type="project" value="UniProtKB-KW"/>
</dbReference>
<dbReference type="PANTHER" id="PTHR47466">
    <property type="match status" value="1"/>
</dbReference>
<keyword evidence="13" id="KW-1185">Reference proteome</keyword>
<dbReference type="InterPro" id="IPR024079">
    <property type="entry name" value="MetalloPept_cat_dom_sf"/>
</dbReference>
<feature type="domain" description="Secretion system C-terminal sorting" evidence="11">
    <location>
        <begin position="946"/>
        <end position="1021"/>
    </location>
</feature>
<evidence type="ECO:0000256" key="5">
    <source>
        <dbReference type="ARBA" id="ARBA00022801"/>
    </source>
</evidence>
<keyword evidence="7 12" id="KW-0482">Metalloprotease</keyword>
<dbReference type="Pfam" id="PF18962">
    <property type="entry name" value="Por_Secre_tail"/>
    <property type="match status" value="1"/>
</dbReference>
<keyword evidence="6" id="KW-0862">Zinc</keyword>
<evidence type="ECO:0000259" key="11">
    <source>
        <dbReference type="Pfam" id="PF18962"/>
    </source>
</evidence>
<feature type="domain" description="Peptidase M43 pregnancy-associated plasma-A" evidence="10">
    <location>
        <begin position="196"/>
        <end position="343"/>
    </location>
</feature>
<dbReference type="InterPro" id="IPR013783">
    <property type="entry name" value="Ig-like_fold"/>
</dbReference>
<dbReference type="Gene3D" id="3.40.390.10">
    <property type="entry name" value="Collagenase (Catalytic Domain)"/>
    <property type="match status" value="1"/>
</dbReference>
<gene>
    <name evidence="12" type="ORF">ACFOSV_16100</name>
</gene>
<dbReference type="Pfam" id="PF05572">
    <property type="entry name" value="Peptidase_M43"/>
    <property type="match status" value="1"/>
</dbReference>
<evidence type="ECO:0000256" key="8">
    <source>
        <dbReference type="ARBA" id="ARBA00023157"/>
    </source>
</evidence>
<comment type="caution">
    <text evidence="12">The sequence shown here is derived from an EMBL/GenBank/DDBJ whole genome shotgun (WGS) entry which is preliminary data.</text>
</comment>
<evidence type="ECO:0000256" key="3">
    <source>
        <dbReference type="ARBA" id="ARBA00022723"/>
    </source>
</evidence>
<dbReference type="InterPro" id="IPR026444">
    <property type="entry name" value="Secre_tail"/>
</dbReference>
<sequence length="1022" mass="112204">MIKSLKCHLTVFLLLFGTVFISSELFAQEFTVKSIDSSSIHQHVGGEKCGHGILEARLEKQVGYFASKPYFESWIDKKIESRRNSPQVLSRTQNDPIRIPVVVHIIHSGTTLGQGSNIPDSQVFEQIRVLNEDFNRTNADASRTPTEFLPVAGSANIEFVLARQDEQGLPTTGIVRVQGPKSTYSPDDATLIGQTSQWNPEEYLNIWVVPLVQPFIGYASFPISDLPGLNFAPTSVITDGVTVDYRFFGVGGNAVGSSLGRTATHEVGHYLGLRHIWGDGGCGVDDFVEDTPPQDNSNNSCNSNPSRFSCGTNDMIQNYMDYTPDACMNIFTLGQIERFHVVLENSPRRTTLVNNRATEDPVLPDFDLGILRVIQPSDFACEPLIQPAIEVLNAGEQRLTSARIQLLVNGVMAENKNVTFNLETGDSEEIIFNEVALPQESNQVIFRITSVNGVADQNPDNNEAITNPVIQGNIELPYALDLAQFPEQWVVDNPDGEITWSDTQVTINGQTQDAVVINHYDYEAQGQLDYFISPKIDLTRYPNAQLVFEVAYGPYAQSGFQDRLLVAVSPDCGGSFDINSATYNKFGTRLETSQPTLDEFVPTDASQFRTELFNLNEFADLGSVRLAIVTQNGYGNNLYLKNIRILPNEEFNYKAEIINLVLPSPIVDGTQTQERVSIKNTGNLPLTSFLFSRSTNGSQVETFVASGSTLMPGDTTNLVGMRTTRTGKNRMDFTLFDPNFDMNGNNSNSLVRYIIEDAQTISSPWRQNFNNPGVLSSWNTLNPETDGPAWRTQATSSGEGPNNVLVFDSPVAGNSYWIASPIFDLSSRSQASLFFDLAAGEVSGTTKLQLLASENGGESYVEVWSASGTELSTVGVGASNPNTIGDFARKYVNLSDFAGTGKTEVRLAFALSGVSASDSPIYLDNLELFLSANPNPVIPAEGRTVLFPNPASDFFNLAFNLSSFETVNIQIISSSGALIQDIDYPQTLNQTYTFATELFGPGVYVIKITSDTVRETKRLIIN</sequence>
<evidence type="ECO:0000256" key="4">
    <source>
        <dbReference type="ARBA" id="ARBA00022729"/>
    </source>
</evidence>
<evidence type="ECO:0000256" key="6">
    <source>
        <dbReference type="ARBA" id="ARBA00022833"/>
    </source>
</evidence>
<keyword evidence="4" id="KW-0732">Signal</keyword>
<evidence type="ECO:0000256" key="9">
    <source>
        <dbReference type="SAM" id="MobiDB-lite"/>
    </source>
</evidence>
<dbReference type="EMBL" id="JBHRZS010000007">
    <property type="protein sequence ID" value="MFC3881719.1"/>
    <property type="molecule type" value="Genomic_DNA"/>
</dbReference>
<dbReference type="Gene3D" id="2.60.40.10">
    <property type="entry name" value="Immunoglobulins"/>
    <property type="match status" value="1"/>
</dbReference>
<evidence type="ECO:0000256" key="7">
    <source>
        <dbReference type="ARBA" id="ARBA00023049"/>
    </source>
</evidence>